<evidence type="ECO:0000259" key="9">
    <source>
        <dbReference type="Pfam" id="PF02803"/>
    </source>
</evidence>
<dbReference type="SUPFAM" id="SSF53901">
    <property type="entry name" value="Thiolase-like"/>
    <property type="match status" value="2"/>
</dbReference>
<evidence type="ECO:0000256" key="6">
    <source>
        <dbReference type="ARBA" id="ARBA00048527"/>
    </source>
</evidence>
<dbReference type="InterPro" id="IPR012793">
    <property type="entry name" value="PcaF"/>
</dbReference>
<comment type="caution">
    <text evidence="10">The sequence shown here is derived from an EMBL/GenBank/DDBJ whole genome shotgun (WGS) entry which is preliminary data.</text>
</comment>
<keyword evidence="4 7" id="KW-0808">Transferase</keyword>
<dbReference type="InterPro" id="IPR020617">
    <property type="entry name" value="Thiolase_C"/>
</dbReference>
<dbReference type="InterPro" id="IPR020613">
    <property type="entry name" value="Thiolase_CS"/>
</dbReference>
<dbReference type="EC" id="2.3.1.174" evidence="3"/>
<dbReference type="NCBIfam" id="NF006551">
    <property type="entry name" value="PRK09050.1"/>
    <property type="match status" value="1"/>
</dbReference>
<dbReference type="PANTHER" id="PTHR18919">
    <property type="entry name" value="ACETYL-COA C-ACYLTRANSFERASE"/>
    <property type="match status" value="1"/>
</dbReference>
<dbReference type="EMBL" id="BAAAES010000002">
    <property type="protein sequence ID" value="GAA0659603.1"/>
    <property type="molecule type" value="Genomic_DNA"/>
</dbReference>
<dbReference type="PANTHER" id="PTHR18919:SF12">
    <property type="entry name" value="ACYLTRANSFERASE RV0859-RELATED"/>
    <property type="match status" value="1"/>
</dbReference>
<proteinExistence type="inferred from homology"/>
<dbReference type="NCBIfam" id="TIGR02430">
    <property type="entry name" value="pcaF"/>
    <property type="match status" value="1"/>
</dbReference>
<reference evidence="11" key="1">
    <citation type="journal article" date="2019" name="Int. J. Syst. Evol. Microbiol.">
        <title>The Global Catalogue of Microorganisms (GCM) 10K type strain sequencing project: providing services to taxonomists for standard genome sequencing and annotation.</title>
        <authorList>
            <consortium name="The Broad Institute Genomics Platform"/>
            <consortium name="The Broad Institute Genome Sequencing Center for Infectious Disease"/>
            <person name="Wu L."/>
            <person name="Ma J."/>
        </authorList>
    </citation>
    <scope>NUCLEOTIDE SEQUENCE [LARGE SCALE GENOMIC DNA]</scope>
    <source>
        <strain evidence="11">JCM 14603</strain>
    </source>
</reference>
<dbReference type="Pfam" id="PF00108">
    <property type="entry name" value="Thiolase_N"/>
    <property type="match status" value="1"/>
</dbReference>
<evidence type="ECO:0000313" key="10">
    <source>
        <dbReference type="EMBL" id="GAA0659603.1"/>
    </source>
</evidence>
<dbReference type="CDD" id="cd00751">
    <property type="entry name" value="thiolase"/>
    <property type="match status" value="1"/>
</dbReference>
<dbReference type="Pfam" id="PF02803">
    <property type="entry name" value="Thiolase_C"/>
    <property type="match status" value="1"/>
</dbReference>
<dbReference type="InterPro" id="IPR002155">
    <property type="entry name" value="Thiolase"/>
</dbReference>
<comment type="catalytic activity">
    <reaction evidence="6">
        <text>succinyl-CoA + acetyl-CoA = 3-oxoadipyl-CoA + CoA</text>
        <dbReference type="Rhea" id="RHEA:19481"/>
        <dbReference type="ChEBI" id="CHEBI:57287"/>
        <dbReference type="ChEBI" id="CHEBI:57288"/>
        <dbReference type="ChEBI" id="CHEBI:57292"/>
        <dbReference type="ChEBI" id="CHEBI:57348"/>
        <dbReference type="EC" id="2.3.1.174"/>
    </reaction>
</comment>
<evidence type="ECO:0000256" key="4">
    <source>
        <dbReference type="ARBA" id="ARBA00022679"/>
    </source>
</evidence>
<keyword evidence="5 7" id="KW-0012">Acyltransferase</keyword>
<evidence type="ECO:0000256" key="2">
    <source>
        <dbReference type="ARBA" id="ARBA00010982"/>
    </source>
</evidence>
<dbReference type="InterPro" id="IPR020615">
    <property type="entry name" value="Thiolase_acyl_enz_int_AS"/>
</dbReference>
<keyword evidence="11" id="KW-1185">Reference proteome</keyword>
<dbReference type="PIRSF" id="PIRSF000429">
    <property type="entry name" value="Ac-CoA_Ac_transf"/>
    <property type="match status" value="1"/>
</dbReference>
<dbReference type="InterPro" id="IPR020616">
    <property type="entry name" value="Thiolase_N"/>
</dbReference>
<dbReference type="InterPro" id="IPR016039">
    <property type="entry name" value="Thiolase-like"/>
</dbReference>
<evidence type="ECO:0000256" key="1">
    <source>
        <dbReference type="ARBA" id="ARBA00005211"/>
    </source>
</evidence>
<evidence type="ECO:0000313" key="11">
    <source>
        <dbReference type="Proteomes" id="UP001500238"/>
    </source>
</evidence>
<dbReference type="PROSITE" id="PS00098">
    <property type="entry name" value="THIOLASE_1"/>
    <property type="match status" value="1"/>
</dbReference>
<sequence>MARDGRDETIMTDAFICDAVRTPIGKLNGALATVRADDLAAIPLRALRDRNPGVDWAAIDDVLMGCANQSGEDNRNVARMAVLLAGLPETVPGVTLNRLCASGLNAVGGAAQAIRSGDAELMIAGGVESMTRAPFVMGKAGAAFDRTQKIEDTTLGWRFVNPAMRAAYGVDTMPETAENVASDWQVTREDQDAFALASQRKAAAAQQNGRFAREIVEVAVPQRKGDALVFARDEHPRATTMEKLAALQPVVRAGGTVTAGNASGLNDGAAAMIVAGERAVVAHGLTPRARIVAMASTGVAPRVMGIGPIEAARKVLRLGGIGIDRLDVIELNEAFASQAIATLRALDIDPFTDDRVNPNGGAIALGHPLGMSGARIAMSAVEELGLRNGRYALAFMCVGVGQGAALLLEHV</sequence>
<protein>
    <recommendedName>
        <fullName evidence="3">3-oxoadipyl-CoA thiolase</fullName>
        <ecNumber evidence="3">2.3.1.174</ecNumber>
    </recommendedName>
</protein>
<gene>
    <name evidence="10" type="primary">pcaF</name>
    <name evidence="10" type="ORF">GCM10009102_05040</name>
</gene>
<feature type="domain" description="Thiolase N-terminal" evidence="8">
    <location>
        <begin position="15"/>
        <end position="276"/>
    </location>
</feature>
<feature type="domain" description="Thiolase C-terminal" evidence="9">
    <location>
        <begin position="286"/>
        <end position="409"/>
    </location>
</feature>
<name>A0ABP3SR27_9SPHN</name>
<comment type="similarity">
    <text evidence="2 7">Belongs to the thiolase-like superfamily. Thiolase family.</text>
</comment>
<dbReference type="Proteomes" id="UP001500238">
    <property type="component" value="Unassembled WGS sequence"/>
</dbReference>
<comment type="pathway">
    <text evidence="1">Aromatic compound metabolism.</text>
</comment>
<dbReference type="PROSITE" id="PS00737">
    <property type="entry name" value="THIOLASE_2"/>
    <property type="match status" value="1"/>
</dbReference>
<evidence type="ECO:0000256" key="5">
    <source>
        <dbReference type="ARBA" id="ARBA00023315"/>
    </source>
</evidence>
<accession>A0ABP3SR27</accession>
<evidence type="ECO:0000256" key="7">
    <source>
        <dbReference type="RuleBase" id="RU003557"/>
    </source>
</evidence>
<dbReference type="Gene3D" id="3.40.47.10">
    <property type="match status" value="1"/>
</dbReference>
<organism evidence="10 11">
    <name type="scientific">Sphingomonas insulae</name>
    <dbReference type="NCBI Taxonomy" id="424800"/>
    <lineage>
        <taxon>Bacteria</taxon>
        <taxon>Pseudomonadati</taxon>
        <taxon>Pseudomonadota</taxon>
        <taxon>Alphaproteobacteria</taxon>
        <taxon>Sphingomonadales</taxon>
        <taxon>Sphingomonadaceae</taxon>
        <taxon>Sphingomonas</taxon>
    </lineage>
</organism>
<evidence type="ECO:0000256" key="3">
    <source>
        <dbReference type="ARBA" id="ARBA00012233"/>
    </source>
</evidence>
<dbReference type="NCBIfam" id="TIGR01930">
    <property type="entry name" value="AcCoA-C-Actrans"/>
    <property type="match status" value="1"/>
</dbReference>
<evidence type="ECO:0000259" key="8">
    <source>
        <dbReference type="Pfam" id="PF00108"/>
    </source>
</evidence>